<name>A0A3S4VKR2_ACTVI</name>
<sequence>MTLNPQDNGGHKADGRWGQASPPETGERPVGTDDSQATVQRWDALVVGGGIAGLTAAWDLVRAGLRPLLIEARGYTGGLVAAGRIGGARLDLGAEGFVVRGEAATSMLAELGLRATAPHGRPRLFLPPLAPAAGGGDSSSWALHRFPRDAYLGIPADPLAPDVVEIIGTEAARRAAEDAVLPGSVGTGPDDPADLASFVTARMGSGVLERLVRPIVAGIHSADPADLAADVVVPGLRRATAELGSLNAAVAAVLERRRARQDGAGGRSVDAAVEGGLFRLTDALREAIEAGGGSVRTRTGAQWLRSAGDEDGRDGEDSGVWRVGIAPTRRGPTPSDEPVPDGAEEVVVTDRVVLACSAGAALRLLRGVPGLPASATDLTVPVGAPIARFTLVARAPGLSGEPVGSGLLVAPTEPAGPAGSAVPAASGASAGAATTSGPDSGEDSGEAACPARAKALSHLSAKWPWVGAELRALHGPDVHALRLSYGRPGQPRPEVDLSVALDDVAALTGVRIAPDDVVDHMLVRWDGTLPPVTPAYRERTKRLEERLAPVPGLEVTGAWVAGTGIAAVVGHARAAAGRLVNRQVSPQVNPNGQ</sequence>
<gene>
    <name evidence="2" type="primary">hemY</name>
    <name evidence="2" type="ORF">NCTC10951_02026</name>
</gene>
<keyword evidence="2" id="KW-0560">Oxidoreductase</keyword>
<reference evidence="2 3" key="1">
    <citation type="submission" date="2018-12" db="EMBL/GenBank/DDBJ databases">
        <authorList>
            <consortium name="Pathogen Informatics"/>
        </authorList>
    </citation>
    <scope>NUCLEOTIDE SEQUENCE [LARGE SCALE GENOMIC DNA]</scope>
    <source>
        <strain evidence="2 3">NCTC10951</strain>
    </source>
</reference>
<feature type="region of interest" description="Disordered" evidence="1">
    <location>
        <begin position="414"/>
        <end position="449"/>
    </location>
</feature>
<proteinExistence type="predicted"/>
<dbReference type="AlphaFoldDB" id="A0A3S4VKR2"/>
<feature type="region of interest" description="Disordered" evidence="1">
    <location>
        <begin position="1"/>
        <end position="36"/>
    </location>
</feature>
<dbReference type="KEGG" id="avc:NCTC10951_02026"/>
<dbReference type="EMBL" id="LR134477">
    <property type="protein sequence ID" value="VEI17116.1"/>
    <property type="molecule type" value="Genomic_DNA"/>
</dbReference>
<feature type="compositionally biased region" description="Low complexity" evidence="1">
    <location>
        <begin position="415"/>
        <end position="438"/>
    </location>
</feature>
<dbReference type="RefSeq" id="WP_126414470.1">
    <property type="nucleotide sequence ID" value="NZ_LR134477.1"/>
</dbReference>
<protein>
    <submittedName>
        <fullName evidence="2">Protoporphyrinogen oxidase</fullName>
        <ecNumber evidence="2">1.3.3.4</ecNumber>
    </submittedName>
</protein>
<dbReference type="Gene3D" id="3.50.50.60">
    <property type="entry name" value="FAD/NAD(P)-binding domain"/>
    <property type="match status" value="1"/>
</dbReference>
<dbReference type="PANTHER" id="PTHR42923:SF3">
    <property type="entry name" value="PROTOPORPHYRINOGEN OXIDASE"/>
    <property type="match status" value="1"/>
</dbReference>
<dbReference type="SUPFAM" id="SSF51905">
    <property type="entry name" value="FAD/NAD(P)-binding domain"/>
    <property type="match status" value="1"/>
</dbReference>
<evidence type="ECO:0000313" key="3">
    <source>
        <dbReference type="Proteomes" id="UP000268658"/>
    </source>
</evidence>
<dbReference type="Proteomes" id="UP000268658">
    <property type="component" value="Chromosome"/>
</dbReference>
<dbReference type="EC" id="1.3.3.4" evidence="2"/>
<dbReference type="Pfam" id="PF13450">
    <property type="entry name" value="NAD_binding_8"/>
    <property type="match status" value="1"/>
</dbReference>
<dbReference type="Gene3D" id="3.90.660.20">
    <property type="entry name" value="Protoporphyrinogen oxidase, mitochondrial, domain 2"/>
    <property type="match status" value="1"/>
</dbReference>
<dbReference type="InterPro" id="IPR050464">
    <property type="entry name" value="Zeta_carotene_desat/Oxidored"/>
</dbReference>
<evidence type="ECO:0000313" key="2">
    <source>
        <dbReference type="EMBL" id="VEI17116.1"/>
    </source>
</evidence>
<dbReference type="GO" id="GO:0004729">
    <property type="term" value="F:oxygen-dependent protoporphyrinogen oxidase activity"/>
    <property type="evidence" value="ECO:0007669"/>
    <property type="project" value="UniProtKB-EC"/>
</dbReference>
<dbReference type="PANTHER" id="PTHR42923">
    <property type="entry name" value="PROTOPORPHYRINOGEN OXIDASE"/>
    <property type="match status" value="1"/>
</dbReference>
<dbReference type="OrthoDB" id="3450553at2"/>
<dbReference type="Gene3D" id="1.10.3110.10">
    <property type="entry name" value="protoporphyrinogen ix oxidase, domain 3"/>
    <property type="match status" value="1"/>
</dbReference>
<accession>A0A3S4VKR2</accession>
<organism evidence="2 3">
    <name type="scientific">Actinomyces viscosus</name>
    <dbReference type="NCBI Taxonomy" id="1656"/>
    <lineage>
        <taxon>Bacteria</taxon>
        <taxon>Bacillati</taxon>
        <taxon>Actinomycetota</taxon>
        <taxon>Actinomycetes</taxon>
        <taxon>Actinomycetales</taxon>
        <taxon>Actinomycetaceae</taxon>
        <taxon>Actinomyces</taxon>
    </lineage>
</organism>
<dbReference type="InterPro" id="IPR036188">
    <property type="entry name" value="FAD/NAD-bd_sf"/>
</dbReference>
<evidence type="ECO:0000256" key="1">
    <source>
        <dbReference type="SAM" id="MobiDB-lite"/>
    </source>
</evidence>